<dbReference type="EMBL" id="UOFC01000246">
    <property type="protein sequence ID" value="VAW48943.1"/>
    <property type="molecule type" value="Genomic_DNA"/>
</dbReference>
<protein>
    <submittedName>
        <fullName evidence="1">Uncharacterized protein</fullName>
    </submittedName>
</protein>
<proteinExistence type="predicted"/>
<sequence length="162" mass="18357">MPYPIKQIQASYQPIEDRILLTIKNHHQQVYLGWVTRRFFKILLPTLHGQHPITGIAFFTTTSTPTGPQIKTSKPVLKKNRGDVEEYPLGKTPLLFTKLTFQALKSEQASFILAPNTGQGIELPFTPILLNLLLTKLKPALHESDWGLEEKTIYGLPSVRLQ</sequence>
<organism evidence="1">
    <name type="scientific">hydrothermal vent metagenome</name>
    <dbReference type="NCBI Taxonomy" id="652676"/>
    <lineage>
        <taxon>unclassified sequences</taxon>
        <taxon>metagenomes</taxon>
        <taxon>ecological metagenomes</taxon>
    </lineage>
</organism>
<name>A0A3B0W9C0_9ZZZZ</name>
<accession>A0A3B0W9C0</accession>
<reference evidence="1" key="1">
    <citation type="submission" date="2018-06" db="EMBL/GenBank/DDBJ databases">
        <authorList>
            <person name="Zhirakovskaya E."/>
        </authorList>
    </citation>
    <scope>NUCLEOTIDE SEQUENCE</scope>
</reference>
<dbReference type="AlphaFoldDB" id="A0A3B0W9C0"/>
<evidence type="ECO:0000313" key="1">
    <source>
        <dbReference type="EMBL" id="VAW48943.1"/>
    </source>
</evidence>
<gene>
    <name evidence="1" type="ORF">MNBD_GAMMA03-2110</name>
</gene>